<proteinExistence type="predicted"/>
<dbReference type="PANTHER" id="PTHR43591">
    <property type="entry name" value="METHYLTRANSFERASE"/>
    <property type="match status" value="1"/>
</dbReference>
<sequence length="265" mass="29148">MAVYTTDHSEGVLKTHLWRTAENSAAYLLPHIRPAMNILDVGCGPGSITADLAQRVPQGYVTAIDYVSDPLDGARSLAASRGVHNVTFQVGDIHSLEFPDNTFDVVHVHQVLQHIADPVQALREMRRVVKPGGIVAARESAALSWFPDNEGISAWEELSDRMGRARGGNPHPGRYIHSWAEKAGFARDQITRSADSWCFSSDEQRAYWGGSMGQRATSSGYSQVAVGEGFATQETLDLIAQGWKQYREDGQGWFGILHGEILCRK</sequence>
<dbReference type="VEuPathDB" id="FungiDB:ASPZODRAFT_148131"/>
<protein>
    <recommendedName>
        <fullName evidence="1">Methyltransferase domain-containing protein</fullName>
    </recommendedName>
</protein>
<dbReference type="GeneID" id="34611801"/>
<feature type="domain" description="Methyltransferase" evidence="1">
    <location>
        <begin position="34"/>
        <end position="157"/>
    </location>
</feature>
<dbReference type="PANTHER" id="PTHR43591:SF24">
    <property type="entry name" value="2-METHOXY-6-POLYPRENYL-1,4-BENZOQUINOL METHYLASE, MITOCHONDRIAL"/>
    <property type="match status" value="1"/>
</dbReference>
<reference evidence="3" key="1">
    <citation type="journal article" date="2017" name="Genome Biol.">
        <title>Comparative genomics reveals high biological diversity and specific adaptations in the industrially and medically important fungal genus Aspergillus.</title>
        <authorList>
            <person name="de Vries R.P."/>
            <person name="Riley R."/>
            <person name="Wiebenga A."/>
            <person name="Aguilar-Osorio G."/>
            <person name="Amillis S."/>
            <person name="Uchima C.A."/>
            <person name="Anderluh G."/>
            <person name="Asadollahi M."/>
            <person name="Askin M."/>
            <person name="Barry K."/>
            <person name="Battaglia E."/>
            <person name="Bayram O."/>
            <person name="Benocci T."/>
            <person name="Braus-Stromeyer S.A."/>
            <person name="Caldana C."/>
            <person name="Canovas D."/>
            <person name="Cerqueira G.C."/>
            <person name="Chen F."/>
            <person name="Chen W."/>
            <person name="Choi C."/>
            <person name="Clum A."/>
            <person name="Dos Santos R.A."/>
            <person name="Damasio A.R."/>
            <person name="Diallinas G."/>
            <person name="Emri T."/>
            <person name="Fekete E."/>
            <person name="Flipphi M."/>
            <person name="Freyberg S."/>
            <person name="Gallo A."/>
            <person name="Gournas C."/>
            <person name="Habgood R."/>
            <person name="Hainaut M."/>
            <person name="Harispe M.L."/>
            <person name="Henrissat B."/>
            <person name="Hilden K.S."/>
            <person name="Hope R."/>
            <person name="Hossain A."/>
            <person name="Karabika E."/>
            <person name="Karaffa L."/>
            <person name="Karanyi Z."/>
            <person name="Krasevec N."/>
            <person name="Kuo A."/>
            <person name="Kusch H."/>
            <person name="LaButti K."/>
            <person name="Lagendijk E.L."/>
            <person name="Lapidus A."/>
            <person name="Levasseur A."/>
            <person name="Lindquist E."/>
            <person name="Lipzen A."/>
            <person name="Logrieco A.F."/>
            <person name="MacCabe A."/>
            <person name="Maekelae M.R."/>
            <person name="Malavazi I."/>
            <person name="Melin P."/>
            <person name="Meyer V."/>
            <person name="Mielnichuk N."/>
            <person name="Miskei M."/>
            <person name="Molnar A.P."/>
            <person name="Mule G."/>
            <person name="Ngan C.Y."/>
            <person name="Orejas M."/>
            <person name="Orosz E."/>
            <person name="Ouedraogo J.P."/>
            <person name="Overkamp K.M."/>
            <person name="Park H.-S."/>
            <person name="Perrone G."/>
            <person name="Piumi F."/>
            <person name="Punt P.J."/>
            <person name="Ram A.F."/>
            <person name="Ramon A."/>
            <person name="Rauscher S."/>
            <person name="Record E."/>
            <person name="Riano-Pachon D.M."/>
            <person name="Robert V."/>
            <person name="Roehrig J."/>
            <person name="Ruller R."/>
            <person name="Salamov A."/>
            <person name="Salih N.S."/>
            <person name="Samson R.A."/>
            <person name="Sandor E."/>
            <person name="Sanguinetti M."/>
            <person name="Schuetze T."/>
            <person name="Sepcic K."/>
            <person name="Shelest E."/>
            <person name="Sherlock G."/>
            <person name="Sophianopoulou V."/>
            <person name="Squina F.M."/>
            <person name="Sun H."/>
            <person name="Susca A."/>
            <person name="Todd R.B."/>
            <person name="Tsang A."/>
            <person name="Unkles S.E."/>
            <person name="van de Wiele N."/>
            <person name="van Rossen-Uffink D."/>
            <person name="Oliveira J.V."/>
            <person name="Vesth T.C."/>
            <person name="Visser J."/>
            <person name="Yu J.-H."/>
            <person name="Zhou M."/>
            <person name="Andersen M.R."/>
            <person name="Archer D.B."/>
            <person name="Baker S.E."/>
            <person name="Benoit I."/>
            <person name="Brakhage A.A."/>
            <person name="Braus G.H."/>
            <person name="Fischer R."/>
            <person name="Frisvad J.C."/>
            <person name="Goldman G.H."/>
            <person name="Houbraken J."/>
            <person name="Oakley B."/>
            <person name="Pocsi I."/>
            <person name="Scazzocchio C."/>
            <person name="Seiboth B."/>
            <person name="vanKuyk P.A."/>
            <person name="Wortman J."/>
            <person name="Dyer P.S."/>
            <person name="Grigoriev I.V."/>
        </authorList>
    </citation>
    <scope>NUCLEOTIDE SEQUENCE [LARGE SCALE GENOMIC DNA]</scope>
    <source>
        <strain evidence="3">CBS 506.65</strain>
    </source>
</reference>
<dbReference type="OrthoDB" id="10017101at2759"/>
<dbReference type="AlphaFoldDB" id="A0A1L9STY2"/>
<organism evidence="2 3">
    <name type="scientific">Penicilliopsis zonata CBS 506.65</name>
    <dbReference type="NCBI Taxonomy" id="1073090"/>
    <lineage>
        <taxon>Eukaryota</taxon>
        <taxon>Fungi</taxon>
        <taxon>Dikarya</taxon>
        <taxon>Ascomycota</taxon>
        <taxon>Pezizomycotina</taxon>
        <taxon>Eurotiomycetes</taxon>
        <taxon>Eurotiomycetidae</taxon>
        <taxon>Eurotiales</taxon>
        <taxon>Aspergillaceae</taxon>
        <taxon>Penicilliopsis</taxon>
    </lineage>
</organism>
<evidence type="ECO:0000313" key="2">
    <source>
        <dbReference type="EMBL" id="OJJ50675.1"/>
    </source>
</evidence>
<dbReference type="CDD" id="cd02440">
    <property type="entry name" value="AdoMet_MTases"/>
    <property type="match status" value="1"/>
</dbReference>
<dbReference type="GO" id="GO:0008168">
    <property type="term" value="F:methyltransferase activity"/>
    <property type="evidence" value="ECO:0007669"/>
    <property type="project" value="TreeGrafter"/>
</dbReference>
<dbReference type="RefSeq" id="XP_022585185.1">
    <property type="nucleotide sequence ID" value="XM_022725336.1"/>
</dbReference>
<dbReference type="EMBL" id="KV878336">
    <property type="protein sequence ID" value="OJJ50675.1"/>
    <property type="molecule type" value="Genomic_DNA"/>
</dbReference>
<dbReference type="Pfam" id="PF13847">
    <property type="entry name" value="Methyltransf_31"/>
    <property type="match status" value="1"/>
</dbReference>
<dbReference type="InterPro" id="IPR029063">
    <property type="entry name" value="SAM-dependent_MTases_sf"/>
</dbReference>
<dbReference type="Proteomes" id="UP000184188">
    <property type="component" value="Unassembled WGS sequence"/>
</dbReference>
<evidence type="ECO:0000313" key="3">
    <source>
        <dbReference type="Proteomes" id="UP000184188"/>
    </source>
</evidence>
<accession>A0A1L9STY2</accession>
<dbReference type="Gene3D" id="3.40.50.150">
    <property type="entry name" value="Vaccinia Virus protein VP39"/>
    <property type="match status" value="1"/>
</dbReference>
<evidence type="ECO:0000259" key="1">
    <source>
        <dbReference type="Pfam" id="PF13847"/>
    </source>
</evidence>
<keyword evidence="3" id="KW-1185">Reference proteome</keyword>
<dbReference type="SUPFAM" id="SSF53335">
    <property type="entry name" value="S-adenosyl-L-methionine-dependent methyltransferases"/>
    <property type="match status" value="1"/>
</dbReference>
<gene>
    <name evidence="2" type="ORF">ASPZODRAFT_148131</name>
</gene>
<dbReference type="STRING" id="1073090.A0A1L9STY2"/>
<dbReference type="InterPro" id="IPR025714">
    <property type="entry name" value="Methyltranfer_dom"/>
</dbReference>
<name>A0A1L9STY2_9EURO</name>